<reference evidence="2 3" key="1">
    <citation type="journal article" date="2019" name="Sci. Rep.">
        <title>A high-quality genome of Eragrostis curvula grass provides insights into Poaceae evolution and supports new strategies to enhance forage quality.</title>
        <authorList>
            <person name="Carballo J."/>
            <person name="Santos B.A.C.M."/>
            <person name="Zappacosta D."/>
            <person name="Garbus I."/>
            <person name="Selva J.P."/>
            <person name="Gallo C.A."/>
            <person name="Diaz A."/>
            <person name="Albertini E."/>
            <person name="Caccamo M."/>
            <person name="Echenique V."/>
        </authorList>
    </citation>
    <scope>NUCLEOTIDE SEQUENCE [LARGE SCALE GENOMIC DNA]</scope>
    <source>
        <strain evidence="3">cv. Victoria</strain>
        <tissue evidence="2">Leaf</tissue>
    </source>
</reference>
<evidence type="ECO:0000256" key="1">
    <source>
        <dbReference type="SAM" id="MobiDB-lite"/>
    </source>
</evidence>
<feature type="non-terminal residue" evidence="2">
    <location>
        <position position="1"/>
    </location>
</feature>
<dbReference type="Proteomes" id="UP000324897">
    <property type="component" value="Chromosome 2"/>
</dbReference>
<feature type="region of interest" description="Disordered" evidence="1">
    <location>
        <begin position="1"/>
        <end position="57"/>
    </location>
</feature>
<organism evidence="2 3">
    <name type="scientific">Eragrostis curvula</name>
    <name type="common">weeping love grass</name>
    <dbReference type="NCBI Taxonomy" id="38414"/>
    <lineage>
        <taxon>Eukaryota</taxon>
        <taxon>Viridiplantae</taxon>
        <taxon>Streptophyta</taxon>
        <taxon>Embryophyta</taxon>
        <taxon>Tracheophyta</taxon>
        <taxon>Spermatophyta</taxon>
        <taxon>Magnoliopsida</taxon>
        <taxon>Liliopsida</taxon>
        <taxon>Poales</taxon>
        <taxon>Poaceae</taxon>
        <taxon>PACMAD clade</taxon>
        <taxon>Chloridoideae</taxon>
        <taxon>Eragrostideae</taxon>
        <taxon>Eragrostidinae</taxon>
        <taxon>Eragrostis</taxon>
    </lineage>
</organism>
<protein>
    <submittedName>
        <fullName evidence="2">Uncharacterized protein</fullName>
    </submittedName>
</protein>
<accession>A0A5J9UVJ7</accession>
<dbReference type="EMBL" id="RWGY01000013">
    <property type="protein sequence ID" value="TVU27288.1"/>
    <property type="molecule type" value="Genomic_DNA"/>
</dbReference>
<evidence type="ECO:0000313" key="3">
    <source>
        <dbReference type="Proteomes" id="UP000324897"/>
    </source>
</evidence>
<dbReference type="AlphaFoldDB" id="A0A5J9UVJ7"/>
<sequence>MGPTGKIFSPRSTRHPAPQSKRCRNPNNSKKPLAAPSSPTCPDTVPDLPPPVPDLLAAAKSSPVRPAVTDAWLAPAAAVGHGAGGSCPGGRPLTDRDGYPGFENKVEIPLQVMLGKVIQSLKSPSEPVFQCNEVGDMKFSVCDNRCLQEQGKDTAGGDALQGDAVAVFQCMVSKKNKHSRKEEIKGKGYENKVDIPLKVMRSLRPPAEPAYSSAWYLLEVC</sequence>
<comment type="caution">
    <text evidence="2">The sequence shown here is derived from an EMBL/GenBank/DDBJ whole genome shotgun (WGS) entry which is preliminary data.</text>
</comment>
<evidence type="ECO:0000313" key="2">
    <source>
        <dbReference type="EMBL" id="TVU27288.1"/>
    </source>
</evidence>
<gene>
    <name evidence="2" type="ORF">EJB05_29889</name>
</gene>
<proteinExistence type="predicted"/>
<keyword evidence="3" id="KW-1185">Reference proteome</keyword>
<dbReference type="Gramene" id="TVU27288">
    <property type="protein sequence ID" value="TVU27288"/>
    <property type="gene ID" value="EJB05_29889"/>
</dbReference>
<name>A0A5J9UVJ7_9POAL</name>